<dbReference type="InterPro" id="IPR029058">
    <property type="entry name" value="AB_hydrolase_fold"/>
</dbReference>
<keyword evidence="2" id="KW-0378">Hydrolase</keyword>
<dbReference type="PRINTS" id="PR00111">
    <property type="entry name" value="ABHYDROLASE"/>
</dbReference>
<dbReference type="Gene3D" id="3.40.50.1820">
    <property type="entry name" value="alpha/beta hydrolase"/>
    <property type="match status" value="1"/>
</dbReference>
<reference evidence="2 3" key="1">
    <citation type="submission" date="2018-09" db="EMBL/GenBank/DDBJ databases">
        <title>Phylogeny of the Shewanellaceae, and recommendation for two new genera, Pseudoshewanella and Parashewanella.</title>
        <authorList>
            <person name="Wang G."/>
        </authorList>
    </citation>
    <scope>NUCLEOTIDE SEQUENCE [LARGE SCALE GENOMIC DNA]</scope>
    <source>
        <strain evidence="2 3">KCTC 22492</strain>
    </source>
</reference>
<sequence>MSKLCSSENVLNIQLPHIRLSARKWGDPNKPILLALHGWLDNANSFEQMAELINDHQVIAIDWPGHGDSQHRQTGYPLHLMDYVFDLELLISHFSETLNMRVAGLIGHSFGGIIAAIFASQFSHQIDKLILIESITPLFEPESLAGSRLQESIEQHKKQLRLSKNQKYYSSVQNVAKVRAKVTDLDYQNCERIVHRNLFKTTRGYCWKTDPKLMLSSPWRLSLAQVRNIVSNISVPTLIIVGNKSVSSDQKKPIELDEIFISYQVKTLLGGHHVHMENVEATASAINDFVK</sequence>
<dbReference type="GO" id="GO:0016020">
    <property type="term" value="C:membrane"/>
    <property type="evidence" value="ECO:0007669"/>
    <property type="project" value="TreeGrafter"/>
</dbReference>
<dbReference type="AlphaFoldDB" id="A0A3A6U1A6"/>
<dbReference type="Proteomes" id="UP000273022">
    <property type="component" value="Unassembled WGS sequence"/>
</dbReference>
<organism evidence="2 3">
    <name type="scientific">Parashewanella spongiae</name>
    <dbReference type="NCBI Taxonomy" id="342950"/>
    <lineage>
        <taxon>Bacteria</taxon>
        <taxon>Pseudomonadati</taxon>
        <taxon>Pseudomonadota</taxon>
        <taxon>Gammaproteobacteria</taxon>
        <taxon>Alteromonadales</taxon>
        <taxon>Shewanellaceae</taxon>
        <taxon>Parashewanella</taxon>
    </lineage>
</organism>
<proteinExistence type="predicted"/>
<protein>
    <submittedName>
        <fullName evidence="2">Alpha/beta hydrolase</fullName>
    </submittedName>
</protein>
<evidence type="ECO:0000259" key="1">
    <source>
        <dbReference type="Pfam" id="PF00561"/>
    </source>
</evidence>
<dbReference type="PANTHER" id="PTHR43798">
    <property type="entry name" value="MONOACYLGLYCEROL LIPASE"/>
    <property type="match status" value="1"/>
</dbReference>
<name>A0A3A6U1A6_9GAMM</name>
<dbReference type="RefSeq" id="WP_121851906.1">
    <property type="nucleotide sequence ID" value="NZ_JAKILH010000005.1"/>
</dbReference>
<accession>A0A3A6U1A6</accession>
<evidence type="ECO:0000313" key="3">
    <source>
        <dbReference type="Proteomes" id="UP000273022"/>
    </source>
</evidence>
<dbReference type="InterPro" id="IPR000073">
    <property type="entry name" value="AB_hydrolase_1"/>
</dbReference>
<comment type="caution">
    <text evidence="2">The sequence shown here is derived from an EMBL/GenBank/DDBJ whole genome shotgun (WGS) entry which is preliminary data.</text>
</comment>
<feature type="domain" description="AB hydrolase-1" evidence="1">
    <location>
        <begin position="31"/>
        <end position="152"/>
    </location>
</feature>
<evidence type="ECO:0000313" key="2">
    <source>
        <dbReference type="EMBL" id="RJY19188.1"/>
    </source>
</evidence>
<dbReference type="EMBL" id="QYYH01000006">
    <property type="protein sequence ID" value="RJY19188.1"/>
    <property type="molecule type" value="Genomic_DNA"/>
</dbReference>
<dbReference type="Pfam" id="PF00561">
    <property type="entry name" value="Abhydrolase_1"/>
    <property type="match status" value="1"/>
</dbReference>
<dbReference type="InterPro" id="IPR050266">
    <property type="entry name" value="AB_hydrolase_sf"/>
</dbReference>
<gene>
    <name evidence="2" type="ORF">D5R81_01570</name>
</gene>
<dbReference type="PANTHER" id="PTHR43798:SF33">
    <property type="entry name" value="HYDROLASE, PUTATIVE (AFU_ORTHOLOGUE AFUA_2G14860)-RELATED"/>
    <property type="match status" value="1"/>
</dbReference>
<keyword evidence="3" id="KW-1185">Reference proteome</keyword>
<dbReference type="SUPFAM" id="SSF53474">
    <property type="entry name" value="alpha/beta-Hydrolases"/>
    <property type="match status" value="1"/>
</dbReference>
<dbReference type="GO" id="GO:0016787">
    <property type="term" value="F:hydrolase activity"/>
    <property type="evidence" value="ECO:0007669"/>
    <property type="project" value="UniProtKB-KW"/>
</dbReference>